<comment type="caution">
    <text evidence="2">The sequence shown here is derived from an EMBL/GenBank/DDBJ whole genome shotgun (WGS) entry which is preliminary data.</text>
</comment>
<reference evidence="2" key="1">
    <citation type="journal article" date="2014" name="Front. Microbiol.">
        <title>High frequency of phylogenetically diverse reductive dehalogenase-homologous genes in deep subseafloor sedimentary metagenomes.</title>
        <authorList>
            <person name="Kawai M."/>
            <person name="Futagami T."/>
            <person name="Toyoda A."/>
            <person name="Takaki Y."/>
            <person name="Nishi S."/>
            <person name="Hori S."/>
            <person name="Arai W."/>
            <person name="Tsubouchi T."/>
            <person name="Morono Y."/>
            <person name="Uchiyama I."/>
            <person name="Ito T."/>
            <person name="Fujiyama A."/>
            <person name="Inagaki F."/>
            <person name="Takami H."/>
        </authorList>
    </citation>
    <scope>NUCLEOTIDE SEQUENCE</scope>
    <source>
        <strain evidence="2">Expedition CK06-06</strain>
    </source>
</reference>
<dbReference type="AlphaFoldDB" id="X1A2E5"/>
<feature type="region of interest" description="Disordered" evidence="1">
    <location>
        <begin position="1"/>
        <end position="54"/>
    </location>
</feature>
<gene>
    <name evidence="2" type="ORF">S01H4_19064</name>
</gene>
<dbReference type="EMBL" id="BART01008479">
    <property type="protein sequence ID" value="GAG54441.1"/>
    <property type="molecule type" value="Genomic_DNA"/>
</dbReference>
<dbReference type="Gene3D" id="1.10.287.1490">
    <property type="match status" value="1"/>
</dbReference>
<proteinExistence type="predicted"/>
<evidence type="ECO:0000256" key="1">
    <source>
        <dbReference type="SAM" id="MobiDB-lite"/>
    </source>
</evidence>
<accession>X1A2E5</accession>
<feature type="compositionally biased region" description="Polar residues" evidence="1">
    <location>
        <begin position="11"/>
        <end position="22"/>
    </location>
</feature>
<protein>
    <submittedName>
        <fullName evidence="2">Uncharacterized protein</fullName>
    </submittedName>
</protein>
<organism evidence="2">
    <name type="scientific">marine sediment metagenome</name>
    <dbReference type="NCBI Taxonomy" id="412755"/>
    <lineage>
        <taxon>unclassified sequences</taxon>
        <taxon>metagenomes</taxon>
        <taxon>ecological metagenomes</taxon>
    </lineage>
</organism>
<name>X1A2E5_9ZZZZ</name>
<evidence type="ECO:0000313" key="2">
    <source>
        <dbReference type="EMBL" id="GAG54441.1"/>
    </source>
</evidence>
<sequence>MAALEAELDTAQGQLEQLQTKAGKSKGTNRKASASVTALRSDLAGTQRELEEIRNQAEKARSAFESKLKQLQAENESLVADLEAARKEAQQMADRETISPEELTSLKSELEAVGQELSETHNWRKRLSLS</sequence>